<sequence length="91" mass="10586">MDNPKINVNSEDEIVIVVPKDVDEDELVIDLDELGIDIEQLGDEVNIVIQVEGDDELESDFITDEDFILEPNEWYFDDDPYGIVYYEFPEE</sequence>
<organism evidence="1 2">
    <name type="scientific">Methanobrevibacter gottschalkii</name>
    <dbReference type="NCBI Taxonomy" id="190974"/>
    <lineage>
        <taxon>Archaea</taxon>
        <taxon>Methanobacteriati</taxon>
        <taxon>Methanobacteriota</taxon>
        <taxon>Methanomada group</taxon>
        <taxon>Methanobacteria</taxon>
        <taxon>Methanobacteriales</taxon>
        <taxon>Methanobacteriaceae</taxon>
        <taxon>Methanobrevibacter</taxon>
    </lineage>
</organism>
<evidence type="ECO:0000313" key="1">
    <source>
        <dbReference type="EMBL" id="SEL02855.1"/>
    </source>
</evidence>
<gene>
    <name evidence="1" type="ORF">SAMN05216439_1834</name>
</gene>
<evidence type="ECO:0000313" key="2">
    <source>
        <dbReference type="Proteomes" id="UP000199506"/>
    </source>
</evidence>
<protein>
    <submittedName>
        <fullName evidence="1">Uncharacterized protein</fullName>
    </submittedName>
</protein>
<accession>A0A1H7LWJ0</accession>
<name>A0A1H7LWJ0_9EURY</name>
<dbReference type="Proteomes" id="UP000199506">
    <property type="component" value="Unassembled WGS sequence"/>
</dbReference>
<dbReference type="RefSeq" id="WP_069573804.1">
    <property type="nucleotide sequence ID" value="NZ_FOAK01000008.1"/>
</dbReference>
<dbReference type="AlphaFoldDB" id="A0A1H7LWJ0"/>
<reference evidence="1 2" key="1">
    <citation type="submission" date="2016-10" db="EMBL/GenBank/DDBJ databases">
        <authorList>
            <person name="de Groot N.N."/>
        </authorList>
    </citation>
    <scope>NUCLEOTIDE SEQUENCE [LARGE SCALE GENOMIC DNA]</scope>
    <source>
        <strain evidence="1 2">DSM 11978</strain>
    </source>
</reference>
<dbReference type="STRING" id="190974.SAMN05216439_1834"/>
<dbReference type="EMBL" id="FOAK01000008">
    <property type="protein sequence ID" value="SEL02855.1"/>
    <property type="molecule type" value="Genomic_DNA"/>
</dbReference>
<dbReference type="OrthoDB" id="78446at2157"/>
<proteinExistence type="predicted"/>